<feature type="region of interest" description="Disordered" evidence="1">
    <location>
        <begin position="318"/>
        <end position="348"/>
    </location>
</feature>
<name>A0AAP0IQX7_9MAGN</name>
<dbReference type="PANTHER" id="PTHR31198:SF1">
    <property type="entry name" value="CENTROSOMAL AT-AC SPLICING FACTOR"/>
    <property type="match status" value="1"/>
</dbReference>
<dbReference type="PANTHER" id="PTHR31198">
    <property type="entry name" value="COILED-COIL DOMAIN-CONTAINING PROTEIN 84"/>
    <property type="match status" value="1"/>
</dbReference>
<sequence length="442" mass="49639">MSEEQKKSKKKKKKKRESEFEFCAVCKLNHDRGRSHKYLPNHTKSLTNFLSRFLQKLSDVRFFLRNPALLRPEHASRNRLWCVFCDSDVQELDSLFACGNAIRHLASSEHLKNLKDFLWKHGGGMDRVDAFRVSESDFTKWEKRCVSLKDTPAATSNGRSYGPSMGPLKDIHTDVSSDNRDSFEQSSSQCFISNVSNGFLPLQDFTRERIQVSQSLVHDSANSSRVQEEAAGLPVGMVGSGNFMKGLKANGDDQCLMDHSINSSHSRTTCSEMVHQFGRNVTGNISDPVLQSLTSISLPMGEASGNVHSGAPPPWLEGNGDNQLNHASISGFSSKNSRKTSKLNPKRVGAAWAEKRKVELEMERRGELVPNNLNADWLPNFGRVWQFGSRKESRKEFETEKTKSVTVSNISETPIKLQPYVSKRMRRNDDGRVGDVHSEDAS</sequence>
<evidence type="ECO:0008006" key="4">
    <source>
        <dbReference type="Google" id="ProtNLM"/>
    </source>
</evidence>
<feature type="region of interest" description="Disordered" evidence="1">
    <location>
        <begin position="419"/>
        <end position="442"/>
    </location>
</feature>
<evidence type="ECO:0000256" key="1">
    <source>
        <dbReference type="SAM" id="MobiDB-lite"/>
    </source>
</evidence>
<gene>
    <name evidence="2" type="ORF">Scep_018197</name>
</gene>
<keyword evidence="3" id="KW-1185">Reference proteome</keyword>
<protein>
    <recommendedName>
        <fullName evidence="4">TITAN-like protein</fullName>
    </recommendedName>
</protein>
<comment type="caution">
    <text evidence="2">The sequence shown here is derived from an EMBL/GenBank/DDBJ whole genome shotgun (WGS) entry which is preliminary data.</text>
</comment>
<organism evidence="2 3">
    <name type="scientific">Stephania cephalantha</name>
    <dbReference type="NCBI Taxonomy" id="152367"/>
    <lineage>
        <taxon>Eukaryota</taxon>
        <taxon>Viridiplantae</taxon>
        <taxon>Streptophyta</taxon>
        <taxon>Embryophyta</taxon>
        <taxon>Tracheophyta</taxon>
        <taxon>Spermatophyta</taxon>
        <taxon>Magnoliopsida</taxon>
        <taxon>Ranunculales</taxon>
        <taxon>Menispermaceae</taxon>
        <taxon>Menispermoideae</taxon>
        <taxon>Cissampelideae</taxon>
        <taxon>Stephania</taxon>
    </lineage>
</organism>
<accession>A0AAP0IQX7</accession>
<dbReference type="Proteomes" id="UP001419268">
    <property type="component" value="Unassembled WGS sequence"/>
</dbReference>
<proteinExistence type="predicted"/>
<feature type="compositionally biased region" description="Basic and acidic residues" evidence="1">
    <location>
        <begin position="427"/>
        <end position="442"/>
    </location>
</feature>
<reference evidence="2 3" key="1">
    <citation type="submission" date="2024-01" db="EMBL/GenBank/DDBJ databases">
        <title>Genome assemblies of Stephania.</title>
        <authorList>
            <person name="Yang L."/>
        </authorList>
    </citation>
    <scope>NUCLEOTIDE SEQUENCE [LARGE SCALE GENOMIC DNA]</scope>
    <source>
        <strain evidence="2">JXDWG</strain>
        <tissue evidence="2">Leaf</tissue>
    </source>
</reference>
<dbReference type="InterPro" id="IPR028015">
    <property type="entry name" value="CCDC84-like"/>
</dbReference>
<dbReference type="Pfam" id="PF14968">
    <property type="entry name" value="CCDC84"/>
    <property type="match status" value="1"/>
</dbReference>
<evidence type="ECO:0000313" key="2">
    <source>
        <dbReference type="EMBL" id="KAK9120104.1"/>
    </source>
</evidence>
<feature type="compositionally biased region" description="Polar residues" evidence="1">
    <location>
        <begin position="320"/>
        <end position="335"/>
    </location>
</feature>
<dbReference type="EMBL" id="JBBNAG010000007">
    <property type="protein sequence ID" value="KAK9120104.1"/>
    <property type="molecule type" value="Genomic_DNA"/>
</dbReference>
<dbReference type="AlphaFoldDB" id="A0AAP0IQX7"/>
<evidence type="ECO:0000313" key="3">
    <source>
        <dbReference type="Proteomes" id="UP001419268"/>
    </source>
</evidence>
<feature type="compositionally biased region" description="Basic residues" evidence="1">
    <location>
        <begin position="336"/>
        <end position="345"/>
    </location>
</feature>